<proteinExistence type="inferred from homology"/>
<gene>
    <name evidence="3" type="ORF">DZ858_09450</name>
</gene>
<dbReference type="InterPro" id="IPR006015">
    <property type="entry name" value="Universal_stress_UspA"/>
</dbReference>
<evidence type="ECO:0000313" key="4">
    <source>
        <dbReference type="Proteomes" id="UP000261082"/>
    </source>
</evidence>
<dbReference type="PANTHER" id="PTHR46268:SF6">
    <property type="entry name" value="UNIVERSAL STRESS PROTEIN UP12"/>
    <property type="match status" value="1"/>
</dbReference>
<feature type="domain" description="UspA" evidence="2">
    <location>
        <begin position="177"/>
        <end position="279"/>
    </location>
</feature>
<keyword evidence="4" id="KW-1185">Reference proteome</keyword>
<dbReference type="PANTHER" id="PTHR46268">
    <property type="entry name" value="STRESS RESPONSE PROTEIN NHAX"/>
    <property type="match status" value="1"/>
</dbReference>
<evidence type="ECO:0000259" key="2">
    <source>
        <dbReference type="Pfam" id="PF00582"/>
    </source>
</evidence>
<dbReference type="RefSeq" id="WP_117159304.1">
    <property type="nucleotide sequence ID" value="NZ_QVID01000001.1"/>
</dbReference>
<feature type="domain" description="UspA" evidence="2">
    <location>
        <begin position="1"/>
        <end position="147"/>
    </location>
</feature>
<comment type="caution">
    <text evidence="3">The sequence shown here is derived from an EMBL/GenBank/DDBJ whole genome shotgun (WGS) entry which is preliminary data.</text>
</comment>
<dbReference type="Gene3D" id="3.40.50.620">
    <property type="entry name" value="HUPs"/>
    <property type="match status" value="2"/>
</dbReference>
<accession>A0A3E1QDN7</accession>
<reference evidence="3 4" key="1">
    <citation type="journal article" date="2007" name="Int. J. Syst. Evol. Microbiol.">
        <title>Marixanthomonas ophiurae gen. nov., sp. nov., a marine bacterium of the family Flavobacteriaceae isolated from a deep-sea brittle star.</title>
        <authorList>
            <person name="Romanenko L.A."/>
            <person name="Uchino M."/>
            <person name="Frolova G.M."/>
            <person name="Mikhailov V.V."/>
        </authorList>
    </citation>
    <scope>NUCLEOTIDE SEQUENCE [LARGE SCALE GENOMIC DNA]</scope>
    <source>
        <strain evidence="3 4">KMM 3046</strain>
    </source>
</reference>
<dbReference type="PRINTS" id="PR01438">
    <property type="entry name" value="UNVRSLSTRESS"/>
</dbReference>
<dbReference type="EMBL" id="QVID01000001">
    <property type="protein sequence ID" value="RFN60245.1"/>
    <property type="molecule type" value="Genomic_DNA"/>
</dbReference>
<dbReference type="SUPFAM" id="SSF52402">
    <property type="entry name" value="Adenine nucleotide alpha hydrolases-like"/>
    <property type="match status" value="2"/>
</dbReference>
<name>A0A3E1QDN7_9FLAO</name>
<dbReference type="InterPro" id="IPR014729">
    <property type="entry name" value="Rossmann-like_a/b/a_fold"/>
</dbReference>
<dbReference type="Pfam" id="PF00582">
    <property type="entry name" value="Usp"/>
    <property type="match status" value="2"/>
</dbReference>
<dbReference type="InterPro" id="IPR006016">
    <property type="entry name" value="UspA"/>
</dbReference>
<protein>
    <submittedName>
        <fullName evidence="3">Universal stress protein</fullName>
    </submittedName>
</protein>
<dbReference type="OrthoDB" id="9788959at2"/>
<evidence type="ECO:0000256" key="1">
    <source>
        <dbReference type="ARBA" id="ARBA00008791"/>
    </source>
</evidence>
<sequence>MKKILIPTDFSNNAYAALFYTVKLFSDEEVQFYLLHSFADSVSALTSRVDIGKSEKLMDKLYDEADKDGKQLIHHINRDSDNKSHNFEFISTSMSLVRGTNKLIIKYGIDLVVMGTKGRTAAEDILLGSNTIQVIKNIKNAPLLVVPQEMDFTIPSEIAFATDYNEAFPTVGITPMLALAKSYQSTIHLVHVGEKATMDTQQQQHLKLIKKALTDCKTKIHWISKEGSIANSIDSFVVDKSIDLLVMVYHRYNAIARIFREAVVKKIGKTTSVPYMVIPIRD</sequence>
<evidence type="ECO:0000313" key="3">
    <source>
        <dbReference type="EMBL" id="RFN60245.1"/>
    </source>
</evidence>
<comment type="similarity">
    <text evidence="1">Belongs to the universal stress protein A family.</text>
</comment>
<dbReference type="CDD" id="cd00293">
    <property type="entry name" value="USP-like"/>
    <property type="match status" value="2"/>
</dbReference>
<organism evidence="3 4">
    <name type="scientific">Marixanthomonas ophiurae</name>
    <dbReference type="NCBI Taxonomy" id="387659"/>
    <lineage>
        <taxon>Bacteria</taxon>
        <taxon>Pseudomonadati</taxon>
        <taxon>Bacteroidota</taxon>
        <taxon>Flavobacteriia</taxon>
        <taxon>Flavobacteriales</taxon>
        <taxon>Flavobacteriaceae</taxon>
        <taxon>Marixanthomonas</taxon>
    </lineage>
</organism>
<dbReference type="AlphaFoldDB" id="A0A3E1QDN7"/>
<dbReference type="Proteomes" id="UP000261082">
    <property type="component" value="Unassembled WGS sequence"/>
</dbReference>